<feature type="region of interest" description="Disordered" evidence="1">
    <location>
        <begin position="1"/>
        <end position="38"/>
    </location>
</feature>
<organism evidence="2 3">
    <name type="scientific">Mycobacterium ulcerans str. Harvey</name>
    <dbReference type="NCBI Taxonomy" id="1299332"/>
    <lineage>
        <taxon>Bacteria</taxon>
        <taxon>Bacillati</taxon>
        <taxon>Actinomycetota</taxon>
        <taxon>Actinomycetes</taxon>
        <taxon>Mycobacteriales</taxon>
        <taxon>Mycobacteriaceae</taxon>
        <taxon>Mycobacterium</taxon>
        <taxon>Mycobacterium ulcerans group</taxon>
    </lineage>
</organism>
<evidence type="ECO:0000313" key="2">
    <source>
        <dbReference type="EMBL" id="EUA93758.1"/>
    </source>
</evidence>
<name>A0ABP3ARJ8_MYCUL</name>
<comment type="caution">
    <text evidence="2">The sequence shown here is derived from an EMBL/GenBank/DDBJ whole genome shotgun (WGS) entry which is preliminary data.</text>
</comment>
<dbReference type="EMBL" id="JAOL01000045">
    <property type="protein sequence ID" value="EUA93758.1"/>
    <property type="molecule type" value="Genomic_DNA"/>
</dbReference>
<accession>A0ABP3ARJ8</accession>
<evidence type="ECO:0000313" key="3">
    <source>
        <dbReference type="Proteomes" id="UP000020681"/>
    </source>
</evidence>
<protein>
    <submittedName>
        <fullName evidence="2">Type I polyketide synthase domain protein</fullName>
    </submittedName>
</protein>
<keyword evidence="3" id="KW-1185">Reference proteome</keyword>
<gene>
    <name evidence="2" type="ORF">I551_8990</name>
</gene>
<dbReference type="Proteomes" id="UP000020681">
    <property type="component" value="Unassembled WGS sequence"/>
</dbReference>
<sequence length="38" mass="3833">MLGSARNRGIPAHTLAGTSTGVFAGAWPSPTAPPTPMR</sequence>
<evidence type="ECO:0000256" key="1">
    <source>
        <dbReference type="SAM" id="MobiDB-lite"/>
    </source>
</evidence>
<reference evidence="2 3" key="1">
    <citation type="submission" date="2014-01" db="EMBL/GenBank/DDBJ databases">
        <authorList>
            <person name="Dobos K."/>
            <person name="Lenaerts A."/>
            <person name="Ordway D."/>
            <person name="DeGroote M.A."/>
            <person name="Parker T."/>
            <person name="Sizemore C."/>
            <person name="Tallon L.J."/>
            <person name="Sadzewicz L.K."/>
            <person name="Sengamalay N."/>
            <person name="Fraser C.M."/>
            <person name="Hine E."/>
            <person name="Shefchek K.A."/>
            <person name="Das S.P."/>
            <person name="Tettelin H."/>
        </authorList>
    </citation>
    <scope>NUCLEOTIDE SEQUENCE [LARGE SCALE GENOMIC DNA]</scope>
    <source>
        <strain evidence="2 3">Harvey</strain>
    </source>
</reference>
<proteinExistence type="predicted"/>